<evidence type="ECO:0000313" key="5">
    <source>
        <dbReference type="EMBL" id="MCU6699562.1"/>
    </source>
</evidence>
<dbReference type="PANTHER" id="PTHR47514:SF1">
    <property type="entry name" value="TRANSKETOLASE N-TERMINAL SECTION-RELATED"/>
    <property type="match status" value="1"/>
</dbReference>
<comment type="cofactor">
    <cofactor evidence="1">
        <name>thiamine diphosphate</name>
        <dbReference type="ChEBI" id="CHEBI:58937"/>
    </cofactor>
</comment>
<reference evidence="5 6" key="1">
    <citation type="journal article" date="2021" name="ISME Commun">
        <title>Automated analysis of genomic sequences facilitates high-throughput and comprehensive description of bacteria.</title>
        <authorList>
            <person name="Hitch T.C.A."/>
        </authorList>
    </citation>
    <scope>NUCLEOTIDE SEQUENCE [LARGE SCALE GENOMIC DNA]</scope>
    <source>
        <strain evidence="5 6">Sanger_02</strain>
    </source>
</reference>
<dbReference type="EMBL" id="JAOQJV010000004">
    <property type="protein sequence ID" value="MCU6699562.1"/>
    <property type="molecule type" value="Genomic_DNA"/>
</dbReference>
<evidence type="ECO:0000256" key="2">
    <source>
        <dbReference type="ARBA" id="ARBA00007131"/>
    </source>
</evidence>
<keyword evidence="3" id="KW-0786">Thiamine pyrophosphate</keyword>
<keyword evidence="6" id="KW-1185">Reference proteome</keyword>
<proteinExistence type="inferred from homology"/>
<comment type="similarity">
    <text evidence="2">Belongs to the transketolase family.</text>
</comment>
<name>A0ABT2S543_9FIRM</name>
<evidence type="ECO:0000313" key="6">
    <source>
        <dbReference type="Proteomes" id="UP001207605"/>
    </source>
</evidence>
<dbReference type="InterPro" id="IPR005474">
    <property type="entry name" value="Transketolase_N"/>
</dbReference>
<organism evidence="5 6">
    <name type="scientific">Dorea ammoniilytica</name>
    <dbReference type="NCBI Taxonomy" id="2981788"/>
    <lineage>
        <taxon>Bacteria</taxon>
        <taxon>Bacillati</taxon>
        <taxon>Bacillota</taxon>
        <taxon>Clostridia</taxon>
        <taxon>Lachnospirales</taxon>
        <taxon>Lachnospiraceae</taxon>
        <taxon>Dorea</taxon>
    </lineage>
</organism>
<evidence type="ECO:0000256" key="1">
    <source>
        <dbReference type="ARBA" id="ARBA00001964"/>
    </source>
</evidence>
<gene>
    <name evidence="5" type="ORF">OCV65_04840</name>
</gene>
<accession>A0ABT2S543</accession>
<dbReference type="InterPro" id="IPR029061">
    <property type="entry name" value="THDP-binding"/>
</dbReference>
<feature type="domain" description="Transketolase N-terminal" evidence="4">
    <location>
        <begin position="13"/>
        <end position="266"/>
    </location>
</feature>
<dbReference type="SUPFAM" id="SSF52518">
    <property type="entry name" value="Thiamin diphosphate-binding fold (THDP-binding)"/>
    <property type="match status" value="1"/>
</dbReference>
<dbReference type="Pfam" id="PF00456">
    <property type="entry name" value="Transketolase_N"/>
    <property type="match status" value="1"/>
</dbReference>
<dbReference type="PANTHER" id="PTHR47514">
    <property type="entry name" value="TRANSKETOLASE N-TERMINAL SECTION-RELATED"/>
    <property type="match status" value="1"/>
</dbReference>
<dbReference type="CDD" id="cd02012">
    <property type="entry name" value="TPP_TK"/>
    <property type="match status" value="1"/>
</dbReference>
<dbReference type="Gene3D" id="3.40.50.970">
    <property type="match status" value="1"/>
</dbReference>
<evidence type="ECO:0000256" key="3">
    <source>
        <dbReference type="ARBA" id="ARBA00023052"/>
    </source>
</evidence>
<protein>
    <submittedName>
        <fullName evidence="5">Transketolase</fullName>
    </submittedName>
</protein>
<sequence length="274" mass="30661">MLTEKRVEELEKFATDIRIQTIRQMKTRGFGHMGGAMSICDLLSVLYGEQMKYDADNPEWEERDWLICSKGHAGPAVYAALALKGFFPMDWLDTLNQPGTRLPSHCDHSKTPGIDVTTGSLGQGLSVAAGIAFAKKIEQKENTIFCIIGDGESQEGQNWEAVMFAAQQKLGNLILFVDDNKQQLDNMTSKICNMDSFAEKFRSFHWDVQEVDGHNINELNTAITTARNNDERPHVIVMNTIKGKGCSFAENILKNHHINVSAEQAEDAVNKLKR</sequence>
<dbReference type="Proteomes" id="UP001207605">
    <property type="component" value="Unassembled WGS sequence"/>
</dbReference>
<dbReference type="RefSeq" id="WP_118384348.1">
    <property type="nucleotide sequence ID" value="NZ_JAOQJV010000004.1"/>
</dbReference>
<comment type="caution">
    <text evidence="5">The sequence shown here is derived from an EMBL/GenBank/DDBJ whole genome shotgun (WGS) entry which is preliminary data.</text>
</comment>
<evidence type="ECO:0000259" key="4">
    <source>
        <dbReference type="Pfam" id="PF00456"/>
    </source>
</evidence>